<dbReference type="AlphaFoldDB" id="A0A6N6MAQ3"/>
<sequence>MDPRVDDFLEKKATGWKHEVLSKIRALILDTSPKLKETIKWGVPYYEGKKNILGMTSFKDHVAIWFQEGVHLSDPKKLLVQAKDVTKAQRQIRISENDNPDYETIAQYIQEAAENDAKGIHTKPAKKPKTVELPAELDSALTDNERAKEEFENLSPYKKREYAEYIETAKREDTKQRRLEKIIPMIEKGKGLNDKYK</sequence>
<dbReference type="OrthoDB" id="214150at2"/>
<dbReference type="Proteomes" id="UP000435357">
    <property type="component" value="Unassembled WGS sequence"/>
</dbReference>
<proteinExistence type="predicted"/>
<reference evidence="2 3" key="1">
    <citation type="submission" date="2019-09" db="EMBL/GenBank/DDBJ databases">
        <title>Genomes of Cryomorphaceae.</title>
        <authorList>
            <person name="Bowman J.P."/>
        </authorList>
    </citation>
    <scope>NUCLEOTIDE SEQUENCE [LARGE SCALE GENOMIC DNA]</scope>
    <source>
        <strain evidence="2 3">KCTC 52047</strain>
    </source>
</reference>
<protein>
    <recommendedName>
        <fullName evidence="1">YdhG-like domain-containing protein</fullName>
    </recommendedName>
</protein>
<dbReference type="InterPro" id="IPR014922">
    <property type="entry name" value="YdhG-like"/>
</dbReference>
<gene>
    <name evidence="2" type="ORF">F3059_01940</name>
</gene>
<dbReference type="Gene3D" id="3.90.1150.200">
    <property type="match status" value="1"/>
</dbReference>
<evidence type="ECO:0000259" key="1">
    <source>
        <dbReference type="Pfam" id="PF08818"/>
    </source>
</evidence>
<dbReference type="EMBL" id="WACR01000001">
    <property type="protein sequence ID" value="KAB1066261.1"/>
    <property type="molecule type" value="Genomic_DNA"/>
</dbReference>
<dbReference type="Pfam" id="PF13376">
    <property type="entry name" value="OmdA"/>
    <property type="match status" value="1"/>
</dbReference>
<comment type="caution">
    <text evidence="2">The sequence shown here is derived from an EMBL/GenBank/DDBJ whole genome shotgun (WGS) entry which is preliminary data.</text>
</comment>
<evidence type="ECO:0000313" key="2">
    <source>
        <dbReference type="EMBL" id="KAB1066261.1"/>
    </source>
</evidence>
<organism evidence="2 3">
    <name type="scientific">Salibacter halophilus</name>
    <dbReference type="NCBI Taxonomy" id="1803916"/>
    <lineage>
        <taxon>Bacteria</taxon>
        <taxon>Pseudomonadati</taxon>
        <taxon>Bacteroidota</taxon>
        <taxon>Flavobacteriia</taxon>
        <taxon>Flavobacteriales</taxon>
        <taxon>Salibacteraceae</taxon>
        <taxon>Salibacter</taxon>
    </lineage>
</organism>
<keyword evidence="3" id="KW-1185">Reference proteome</keyword>
<feature type="domain" description="YdhG-like" evidence="1">
    <location>
        <begin position="18"/>
        <end position="112"/>
    </location>
</feature>
<dbReference type="RefSeq" id="WP_151166249.1">
    <property type="nucleotide sequence ID" value="NZ_WACR01000001.1"/>
</dbReference>
<evidence type="ECO:0000313" key="3">
    <source>
        <dbReference type="Proteomes" id="UP000435357"/>
    </source>
</evidence>
<dbReference type="Pfam" id="PF08818">
    <property type="entry name" value="DUF1801"/>
    <property type="match status" value="1"/>
</dbReference>
<name>A0A6N6MAQ3_9FLAO</name>
<accession>A0A6N6MAQ3</accession>
<dbReference type="SUPFAM" id="SSF159888">
    <property type="entry name" value="YdhG-like"/>
    <property type="match status" value="1"/>
</dbReference>